<proteinExistence type="predicted"/>
<name>A0A7W6HWG9_9BACT</name>
<reference evidence="1 2" key="1">
    <citation type="submission" date="2020-08" db="EMBL/GenBank/DDBJ databases">
        <title>Genomic Encyclopedia of Type Strains, Phase IV (KMG-IV): sequencing the most valuable type-strain genomes for metagenomic binning, comparative biology and taxonomic classification.</title>
        <authorList>
            <person name="Goeker M."/>
        </authorList>
    </citation>
    <scope>NUCLEOTIDE SEQUENCE [LARGE SCALE GENOMIC DNA]</scope>
    <source>
        <strain evidence="1 2">DSM 105721</strain>
    </source>
</reference>
<evidence type="ECO:0000313" key="2">
    <source>
        <dbReference type="Proteomes" id="UP000546007"/>
    </source>
</evidence>
<dbReference type="AlphaFoldDB" id="A0A7W6HWG9"/>
<sequence>MQGMIRYLESMWLIDLLHNKNFMYLENGKIRFNI</sequence>
<accession>A0A7W6HWG9</accession>
<dbReference type="Proteomes" id="UP000546007">
    <property type="component" value="Unassembled WGS sequence"/>
</dbReference>
<comment type="caution">
    <text evidence="1">The sequence shown here is derived from an EMBL/GenBank/DDBJ whole genome shotgun (WGS) entry which is preliminary data.</text>
</comment>
<dbReference type="EMBL" id="JACIES010000004">
    <property type="protein sequence ID" value="MBB4026214.1"/>
    <property type="molecule type" value="Genomic_DNA"/>
</dbReference>
<gene>
    <name evidence="1" type="ORF">GGR14_002004</name>
</gene>
<protein>
    <submittedName>
        <fullName evidence="1">Uncharacterized protein</fullName>
    </submittedName>
</protein>
<evidence type="ECO:0000313" key="1">
    <source>
        <dbReference type="EMBL" id="MBB4026214.1"/>
    </source>
</evidence>
<keyword evidence="2" id="KW-1185">Reference proteome</keyword>
<organism evidence="1 2">
    <name type="scientific">Butyricimonas faecihominis</name>
    <dbReference type="NCBI Taxonomy" id="1472416"/>
    <lineage>
        <taxon>Bacteria</taxon>
        <taxon>Pseudomonadati</taxon>
        <taxon>Bacteroidota</taxon>
        <taxon>Bacteroidia</taxon>
        <taxon>Bacteroidales</taxon>
        <taxon>Odoribacteraceae</taxon>
        <taxon>Butyricimonas</taxon>
    </lineage>
</organism>